<keyword evidence="3" id="KW-1185">Reference proteome</keyword>
<comment type="caution">
    <text evidence="2">The sequence shown here is derived from an EMBL/GenBank/DDBJ whole genome shotgun (WGS) entry which is preliminary data.</text>
</comment>
<dbReference type="InterPro" id="IPR021408">
    <property type="entry name" value="DUF3046"/>
</dbReference>
<dbReference type="EMBL" id="BAAANB010000021">
    <property type="protein sequence ID" value="GAA2036804.1"/>
    <property type="molecule type" value="Genomic_DNA"/>
</dbReference>
<dbReference type="Proteomes" id="UP001501285">
    <property type="component" value="Unassembled WGS sequence"/>
</dbReference>
<gene>
    <name evidence="2" type="ORF">GCM10009740_30300</name>
</gene>
<proteinExistence type="predicted"/>
<accession>A0ABN2UGQ4</accession>
<evidence type="ECO:0000313" key="2">
    <source>
        <dbReference type="EMBL" id="GAA2036804.1"/>
    </source>
</evidence>
<evidence type="ECO:0000256" key="1">
    <source>
        <dbReference type="SAM" id="MobiDB-lite"/>
    </source>
</evidence>
<protein>
    <submittedName>
        <fullName evidence="2">DUF3046 domain-containing protein</fullName>
    </submittedName>
</protein>
<evidence type="ECO:0000313" key="3">
    <source>
        <dbReference type="Proteomes" id="UP001501285"/>
    </source>
</evidence>
<organism evidence="2 3">
    <name type="scientific">Terrabacter terrae</name>
    <dbReference type="NCBI Taxonomy" id="318434"/>
    <lineage>
        <taxon>Bacteria</taxon>
        <taxon>Bacillati</taxon>
        <taxon>Actinomycetota</taxon>
        <taxon>Actinomycetes</taxon>
        <taxon>Micrococcales</taxon>
        <taxon>Intrasporangiaceae</taxon>
        <taxon>Terrabacter</taxon>
    </lineage>
</organism>
<sequence length="89" mass="9562">MVRISHFWTLMDDEFGAAYAGSLARDHVLGALGNRTVVQALADGEPPRAVWEAICVDMDVPPERRLGRDTRVARGAQGGQAGQGGRSSR</sequence>
<feature type="compositionally biased region" description="Gly residues" evidence="1">
    <location>
        <begin position="76"/>
        <end position="89"/>
    </location>
</feature>
<name>A0ABN2UGQ4_9MICO</name>
<reference evidence="2 3" key="1">
    <citation type="journal article" date="2019" name="Int. J. Syst. Evol. Microbiol.">
        <title>The Global Catalogue of Microorganisms (GCM) 10K type strain sequencing project: providing services to taxonomists for standard genome sequencing and annotation.</title>
        <authorList>
            <consortium name="The Broad Institute Genomics Platform"/>
            <consortium name="The Broad Institute Genome Sequencing Center for Infectious Disease"/>
            <person name="Wu L."/>
            <person name="Ma J."/>
        </authorList>
    </citation>
    <scope>NUCLEOTIDE SEQUENCE [LARGE SCALE GENOMIC DNA]</scope>
    <source>
        <strain evidence="2 3">JCM 14283</strain>
    </source>
</reference>
<feature type="region of interest" description="Disordered" evidence="1">
    <location>
        <begin position="65"/>
        <end position="89"/>
    </location>
</feature>
<dbReference type="Pfam" id="PF11248">
    <property type="entry name" value="DUF3046"/>
    <property type="match status" value="1"/>
</dbReference>